<evidence type="ECO:0000313" key="3">
    <source>
        <dbReference type="EMBL" id="CAD9082819.1"/>
    </source>
</evidence>
<dbReference type="Gene3D" id="3.30.60.30">
    <property type="match status" value="4"/>
</dbReference>
<dbReference type="EMBL" id="HBGD01007254">
    <property type="protein sequence ID" value="CAD9082819.1"/>
    <property type="molecule type" value="Transcribed_RNA"/>
</dbReference>
<dbReference type="PANTHER" id="PTHR21131">
    <property type="entry name" value="SERINE-TYPE ENDOPEPTIDASE INHIBITOR"/>
    <property type="match status" value="1"/>
</dbReference>
<dbReference type="PROSITE" id="PS51465">
    <property type="entry name" value="KAZAL_2"/>
    <property type="match status" value="3"/>
</dbReference>
<dbReference type="SUPFAM" id="SSF100895">
    <property type="entry name" value="Kazal-type serine protease inhibitors"/>
    <property type="match status" value="1"/>
</dbReference>
<feature type="chain" id="PRO_5030589092" description="Kazal-like domain-containing protein" evidence="1">
    <location>
        <begin position="23"/>
        <end position="345"/>
    </location>
</feature>
<feature type="domain" description="Kazal-like" evidence="2">
    <location>
        <begin position="298"/>
        <end position="345"/>
    </location>
</feature>
<dbReference type="InterPro" id="IPR002350">
    <property type="entry name" value="Kazal_dom"/>
</dbReference>
<evidence type="ECO:0000256" key="1">
    <source>
        <dbReference type="SAM" id="SignalP"/>
    </source>
</evidence>
<feature type="domain" description="Kazal-like" evidence="2">
    <location>
        <begin position="151"/>
        <end position="206"/>
    </location>
</feature>
<dbReference type="InterPro" id="IPR036058">
    <property type="entry name" value="Kazal_dom_sf"/>
</dbReference>
<sequence length="345" mass="37117">MTYKPLVLAFTALCAIIASISAGNACNCGIVPPDLAAQISSAKYKYKGKVNSKAEFQGSNLYFIQVDDCCGETPCPESVMVKSGGRCAIDDLELYKTYTFLLNDDNEMDGCTNSFLNVDFSEVKQLCNGGNPEDCPSKTFVQDEVCGLCQKLKDADCDDDEPTCVCTKEYAPVCALAKDGEKKTFGNACMAGCDNARVLYQGECKDEDCCCSDKIEKVCGQTCKGETKTFDNQCKARCNGATIVSQGACPDDQSCICPAVIQKVCALTTSGDKKTFNNSCKATCDNAVVLYNGECQSTPAPGTCGCNNEDKKVCGVKSGQLKTFQNLCLAECEEYRPLYNGECFN</sequence>
<dbReference type="PANTHER" id="PTHR21131:SF0">
    <property type="entry name" value="GEO10195P1-RELATED"/>
    <property type="match status" value="1"/>
</dbReference>
<protein>
    <recommendedName>
        <fullName evidence="2">Kazal-like domain-containing protein</fullName>
    </recommendedName>
</protein>
<accession>A0A7S1KRV5</accession>
<evidence type="ECO:0000259" key="2">
    <source>
        <dbReference type="PROSITE" id="PS51465"/>
    </source>
</evidence>
<organism evidence="3">
    <name type="scientific">Percolomonas cosmopolitus</name>
    <dbReference type="NCBI Taxonomy" id="63605"/>
    <lineage>
        <taxon>Eukaryota</taxon>
        <taxon>Discoba</taxon>
        <taxon>Heterolobosea</taxon>
        <taxon>Tetramitia</taxon>
        <taxon>Eutetramitia</taxon>
        <taxon>Percolomonadidae</taxon>
        <taxon>Percolomonas</taxon>
    </lineage>
</organism>
<reference evidence="3" key="1">
    <citation type="submission" date="2021-01" db="EMBL/GenBank/DDBJ databases">
        <authorList>
            <person name="Corre E."/>
            <person name="Pelletier E."/>
            <person name="Niang G."/>
            <person name="Scheremetjew M."/>
            <person name="Finn R."/>
            <person name="Kale V."/>
            <person name="Holt S."/>
            <person name="Cochrane G."/>
            <person name="Meng A."/>
            <person name="Brown T."/>
            <person name="Cohen L."/>
        </authorList>
    </citation>
    <scope>NUCLEOTIDE SEQUENCE</scope>
    <source>
        <strain evidence="3">WS</strain>
    </source>
</reference>
<feature type="signal peptide" evidence="1">
    <location>
        <begin position="1"/>
        <end position="22"/>
    </location>
</feature>
<name>A0A7S1KRV5_9EUKA</name>
<dbReference type="InterPro" id="IPR053265">
    <property type="entry name" value="Serpin"/>
</dbReference>
<feature type="domain" description="Kazal-like" evidence="2">
    <location>
        <begin position="243"/>
        <end position="297"/>
    </location>
</feature>
<proteinExistence type="predicted"/>
<gene>
    <name evidence="3" type="ORF">PCOS0759_LOCUS6059</name>
</gene>
<keyword evidence="1" id="KW-0732">Signal</keyword>
<dbReference type="AlphaFoldDB" id="A0A7S1KRV5"/>